<evidence type="ECO:0000313" key="2">
    <source>
        <dbReference type="Proteomes" id="UP001283361"/>
    </source>
</evidence>
<dbReference type="PANTHER" id="PTHR31362:SF0">
    <property type="entry name" value="EXOSTOSIN DOMAIN-CONTAINING PROTEIN-RELATED"/>
    <property type="match status" value="1"/>
</dbReference>
<sequence>MIRVLTSMRLLMSTSLLLTFILLASHLIFQPPLSSIMRNKYAVSDRRKEVSHALTNESVLKTFEYTGKPMHYLIFDAVTHKGSLQFLDHLSAKWEILVVNSANRSQLKSCRKCKVVHETWIKQVLANEVSSESWKRVPNYAKEKIVAILYALWNSAEWLYVTDSQNLPDEDTLLSVCSHTARTAPVYRGPSFVFEPCEHFMDPYTWHGLNGPHVRGRYSVKVVSTDAIHMVVDNCYRKHMDALSWRKGLDLQAPYPHTMAGTYTSVNFRNIIVSRNMAWTLVASLPLIAQQSSSFHRQTVLLNLMVQRILWETSGMMGFLPTTPPRTVPECPSCKINRTIHNIGWTQLDKLSNWRCKPSNNLMQCVQQLSQDISSGFLSNETNLGQEENIFLDAWLNIFSSHRFPTTTRVPLSAARLAEKHVGIHVQLTAAKSMHVISSSSSSLPPNVFANLCKTEERQKYVSHIPSQHPITDILLVIIFNFPWLVAHIPSLEYIYGRHFRHVLYCAESTMDFQKLYASRFSVNPVSFMEIPHREGYWGYDCMAAAIRTGHKVSGYLQISDDVILNVWNLHTLPRSMPWFQANLKVAHIDRRVVPDVWVNKSWWPWTLFCGQPGAVRVYERLQVLRAVPGIGEKVSAFLQNLHTVTGCDRCLVYEASDIVYLPANMGSDFTFFSDIFSQTQVFLEIAIPTILTGLATDAGIYRLRGSYLWFQDRLRCPDVYTQFDHFYHAWKFSKFSDPNQANFFCHEVLKHIDEDLMAHRTTNTS</sequence>
<dbReference type="PANTHER" id="PTHR31362">
    <property type="entry name" value="GLYCOSYLTRANSFERASE STELLO1-RELATED"/>
    <property type="match status" value="1"/>
</dbReference>
<accession>A0AAE0XVY5</accession>
<protein>
    <submittedName>
        <fullName evidence="1">Uncharacterized protein</fullName>
    </submittedName>
</protein>
<name>A0AAE0XVY5_9GAST</name>
<organism evidence="1 2">
    <name type="scientific">Elysia crispata</name>
    <name type="common">lettuce slug</name>
    <dbReference type="NCBI Taxonomy" id="231223"/>
    <lineage>
        <taxon>Eukaryota</taxon>
        <taxon>Metazoa</taxon>
        <taxon>Spiralia</taxon>
        <taxon>Lophotrochozoa</taxon>
        <taxon>Mollusca</taxon>
        <taxon>Gastropoda</taxon>
        <taxon>Heterobranchia</taxon>
        <taxon>Euthyneura</taxon>
        <taxon>Panpulmonata</taxon>
        <taxon>Sacoglossa</taxon>
        <taxon>Placobranchoidea</taxon>
        <taxon>Plakobranchidae</taxon>
        <taxon>Elysia</taxon>
    </lineage>
</organism>
<gene>
    <name evidence="1" type="ORF">RRG08_032023</name>
</gene>
<comment type="caution">
    <text evidence="1">The sequence shown here is derived from an EMBL/GenBank/DDBJ whole genome shotgun (WGS) entry which is preliminary data.</text>
</comment>
<keyword evidence="2" id="KW-1185">Reference proteome</keyword>
<evidence type="ECO:0000313" key="1">
    <source>
        <dbReference type="EMBL" id="KAK3717541.1"/>
    </source>
</evidence>
<dbReference type="Pfam" id="PF03385">
    <property type="entry name" value="STELLO"/>
    <property type="match status" value="1"/>
</dbReference>
<dbReference type="Proteomes" id="UP001283361">
    <property type="component" value="Unassembled WGS sequence"/>
</dbReference>
<reference evidence="1" key="1">
    <citation type="journal article" date="2023" name="G3 (Bethesda)">
        <title>A reference genome for the long-term kleptoplast-retaining sea slug Elysia crispata morphotype clarki.</title>
        <authorList>
            <person name="Eastman K.E."/>
            <person name="Pendleton A.L."/>
            <person name="Shaikh M.A."/>
            <person name="Suttiyut T."/>
            <person name="Ogas R."/>
            <person name="Tomko P."/>
            <person name="Gavelis G."/>
            <person name="Widhalm J.R."/>
            <person name="Wisecaver J.H."/>
        </authorList>
    </citation>
    <scope>NUCLEOTIDE SEQUENCE</scope>
    <source>
        <strain evidence="1">ECLA1</strain>
    </source>
</reference>
<dbReference type="EMBL" id="JAWDGP010007454">
    <property type="protein sequence ID" value="KAK3717541.1"/>
    <property type="molecule type" value="Genomic_DNA"/>
</dbReference>
<proteinExistence type="predicted"/>
<dbReference type="AlphaFoldDB" id="A0AAE0XVY5"/>
<dbReference type="InterPro" id="IPR005049">
    <property type="entry name" value="STL-like"/>
</dbReference>